<evidence type="ECO:0000313" key="2">
    <source>
        <dbReference type="EMBL" id="QQK78916.1"/>
    </source>
</evidence>
<organism evidence="2 3">
    <name type="scientific">Salicibibacter cibi</name>
    <dbReference type="NCBI Taxonomy" id="2743001"/>
    <lineage>
        <taxon>Bacteria</taxon>
        <taxon>Bacillati</taxon>
        <taxon>Bacillota</taxon>
        <taxon>Bacilli</taxon>
        <taxon>Bacillales</taxon>
        <taxon>Bacillaceae</taxon>
        <taxon>Salicibibacter</taxon>
    </lineage>
</organism>
<feature type="compositionally biased region" description="Low complexity" evidence="1">
    <location>
        <begin position="178"/>
        <end position="189"/>
    </location>
</feature>
<protein>
    <submittedName>
        <fullName evidence="2">DUF1641 domain-containing protein</fullName>
    </submittedName>
</protein>
<dbReference type="PANTHER" id="PTHR38433">
    <property type="match status" value="1"/>
</dbReference>
<dbReference type="AlphaFoldDB" id="A0A7T6Z8J3"/>
<feature type="region of interest" description="Disordered" evidence="1">
    <location>
        <begin position="161"/>
        <end position="189"/>
    </location>
</feature>
<reference evidence="2 3" key="1">
    <citation type="submission" date="2020-06" db="EMBL/GenBank/DDBJ databases">
        <title>Genomic analysis of Salicibibacter sp. NKC21-4.</title>
        <authorList>
            <person name="Oh Y.J."/>
        </authorList>
    </citation>
    <scope>NUCLEOTIDE SEQUENCE [LARGE SCALE GENOMIC DNA]</scope>
    <source>
        <strain evidence="2 3">NKC21-4</strain>
    </source>
</reference>
<accession>A0A7T6Z8J3</accession>
<proteinExistence type="predicted"/>
<dbReference type="RefSeq" id="WP_200087794.1">
    <property type="nucleotide sequence ID" value="NZ_CP054706.1"/>
</dbReference>
<dbReference type="Pfam" id="PF07849">
    <property type="entry name" value="DUF1641"/>
    <property type="match status" value="1"/>
</dbReference>
<gene>
    <name evidence="2" type="ORF">HUG20_02685</name>
</gene>
<dbReference type="Proteomes" id="UP000595349">
    <property type="component" value="Chromosome"/>
</dbReference>
<keyword evidence="3" id="KW-1185">Reference proteome</keyword>
<dbReference type="PANTHER" id="PTHR38433:SF1">
    <property type="entry name" value="DUF1641 DOMAIN-CONTAINING PROTEIN"/>
    <property type="match status" value="1"/>
</dbReference>
<name>A0A7T6Z8J3_9BACI</name>
<dbReference type="InterPro" id="IPR012440">
    <property type="entry name" value="DUF1641"/>
</dbReference>
<dbReference type="KEGG" id="scib:HUG20_02685"/>
<dbReference type="EMBL" id="CP054706">
    <property type="protein sequence ID" value="QQK78916.1"/>
    <property type="molecule type" value="Genomic_DNA"/>
</dbReference>
<evidence type="ECO:0000313" key="3">
    <source>
        <dbReference type="Proteomes" id="UP000595349"/>
    </source>
</evidence>
<sequence>MAKATKVIHRIEPTDEELRKRDWDQIEATLLENKDVIADTFELMKQLQEREVFHALNALLKQGDEVLERLTTAIDNSEATQSMKNSLLMFSVLGNLNMEEIEPLILKVNAAVSQVAEYEHYGKEGGGYPALLRTMKDPEVVEGMNVMMAFLKGFGANQEHKEKLEDQGAQLQHESEKPVSGSRVSRRSSPSSNKWYVAAAGVSLLVLPFMFKKQGS</sequence>
<evidence type="ECO:0000256" key="1">
    <source>
        <dbReference type="SAM" id="MobiDB-lite"/>
    </source>
</evidence>